<dbReference type="PANTHER" id="PTHR43689:SF8">
    <property type="entry name" value="ALPHA_BETA-HYDROLASES SUPERFAMILY PROTEIN"/>
    <property type="match status" value="1"/>
</dbReference>
<dbReference type="Gene3D" id="3.40.50.1820">
    <property type="entry name" value="alpha/beta hydrolase"/>
    <property type="match status" value="1"/>
</dbReference>
<reference evidence="3" key="1">
    <citation type="submission" date="2024-02" db="EMBL/GenBank/DDBJ databases">
        <authorList>
            <consortium name="ELIXIR-Norway"/>
            <consortium name="Elixir Norway"/>
        </authorList>
    </citation>
    <scope>NUCLEOTIDE SEQUENCE</scope>
</reference>
<keyword evidence="1" id="KW-0472">Membrane</keyword>
<proteinExistence type="predicted"/>
<dbReference type="InterPro" id="IPR000639">
    <property type="entry name" value="Epox_hydrolase-like"/>
</dbReference>
<feature type="transmembrane region" description="Helical" evidence="1">
    <location>
        <begin position="112"/>
        <end position="133"/>
    </location>
</feature>
<name>A0ABP0UHM3_9BRYO</name>
<dbReference type="Proteomes" id="UP001497512">
    <property type="component" value="Chromosome 4"/>
</dbReference>
<evidence type="ECO:0000259" key="2">
    <source>
        <dbReference type="Pfam" id="PF12697"/>
    </source>
</evidence>
<feature type="transmembrane region" description="Helical" evidence="1">
    <location>
        <begin position="21"/>
        <end position="42"/>
    </location>
</feature>
<keyword evidence="1" id="KW-1133">Transmembrane helix</keyword>
<evidence type="ECO:0000313" key="3">
    <source>
        <dbReference type="EMBL" id="CAK9222274.1"/>
    </source>
</evidence>
<dbReference type="EMBL" id="OZ019896">
    <property type="protein sequence ID" value="CAK9222274.1"/>
    <property type="molecule type" value="Genomic_DNA"/>
</dbReference>
<accession>A0ABP0UHM3</accession>
<keyword evidence="1" id="KW-0812">Transmembrane</keyword>
<dbReference type="InterPro" id="IPR029058">
    <property type="entry name" value="AB_hydrolase_fold"/>
</dbReference>
<dbReference type="InterPro" id="IPR000073">
    <property type="entry name" value="AB_hydrolase_1"/>
</dbReference>
<organism evidence="3 4">
    <name type="scientific">Sphagnum troendelagicum</name>
    <dbReference type="NCBI Taxonomy" id="128251"/>
    <lineage>
        <taxon>Eukaryota</taxon>
        <taxon>Viridiplantae</taxon>
        <taxon>Streptophyta</taxon>
        <taxon>Embryophyta</taxon>
        <taxon>Bryophyta</taxon>
        <taxon>Sphagnophytina</taxon>
        <taxon>Sphagnopsida</taxon>
        <taxon>Sphagnales</taxon>
        <taxon>Sphagnaceae</taxon>
        <taxon>Sphagnum</taxon>
    </lineage>
</organism>
<dbReference type="PRINTS" id="PR00412">
    <property type="entry name" value="EPOXHYDRLASE"/>
</dbReference>
<keyword evidence="4" id="KW-1185">Reference proteome</keyword>
<protein>
    <recommendedName>
        <fullName evidence="2">AB hydrolase-1 domain-containing protein</fullName>
    </recommendedName>
</protein>
<evidence type="ECO:0000313" key="4">
    <source>
        <dbReference type="Proteomes" id="UP001497512"/>
    </source>
</evidence>
<dbReference type="PANTHER" id="PTHR43689">
    <property type="entry name" value="HYDROLASE"/>
    <property type="match status" value="1"/>
</dbReference>
<dbReference type="SUPFAM" id="SSF53474">
    <property type="entry name" value="alpha/beta-Hydrolases"/>
    <property type="match status" value="1"/>
</dbReference>
<sequence length="653" mass="70859">MGAGRGGGRGGGGVETAKRAYRTLFFIIFMLGSLLISSMPLLVSIADIAIPCTLLSTFTCCESCFSFRIDWSSYSFRSSLADIPFVSLVRSVAAICAYFVCEIPSLCHGHYLGITVILGIASMAFLSAKAGLYNTFDTRTGISPVAAVEGQHHLGFPLLLISSCVFALVHIVVGYKSWCQARRKLAFFSTDPESVLVSKISGNSYTRIPRAATTSPLSRKLDLEWSSTLGVKYDSGKDVPARMLADKQSLFMDCKGIILHYKVIDGSLYHDLDDKTAMATGICALKNIVPQSPMTWNPMGRVPATVASLHTPLLSNSLPQFAISSSLNGWPAILQQTAGQVQPSGMFESFDFLSKGDSNLTKQQLLHEKDTGVVLLHGFGGGVFSWRHVMGSIAREVGCRVVAFDRPGWGLTSRPQRFEWETKGFLNPYDLHTQVDLLFEFCQELGLRSVVLVGHADGGLLALMAAARALKSKDSIQVEVKGLVLVGVSLSQDIVPPFARVLLHTSLARHMLRPLLRSEIGQVMTRRAWHDASKLTSETLDLYKGPLHVEGWDKALAEVSKASMTSGVLSSTSAAELVRCVTNLPVLVIAGVQDHLVPLKAAQSLTSQLPLSRLAAIPGCGHLPHEECPTALLSFTIPFISQYLYEQIIDNLV</sequence>
<feature type="domain" description="AB hydrolase-1" evidence="2">
    <location>
        <begin position="373"/>
        <end position="632"/>
    </location>
</feature>
<evidence type="ECO:0000256" key="1">
    <source>
        <dbReference type="SAM" id="Phobius"/>
    </source>
</evidence>
<gene>
    <name evidence="3" type="ORF">CSSPTR1EN2_LOCUS15983</name>
</gene>
<dbReference type="Pfam" id="PF12697">
    <property type="entry name" value="Abhydrolase_6"/>
    <property type="match status" value="1"/>
</dbReference>
<feature type="transmembrane region" description="Helical" evidence="1">
    <location>
        <begin position="154"/>
        <end position="175"/>
    </location>
</feature>